<evidence type="ECO:0000256" key="4">
    <source>
        <dbReference type="ARBA" id="ARBA00022989"/>
    </source>
</evidence>
<feature type="transmembrane region" description="Helical" evidence="6">
    <location>
        <begin position="321"/>
        <end position="340"/>
    </location>
</feature>
<dbReference type="OrthoDB" id="45037at2"/>
<dbReference type="Pfam" id="PF02653">
    <property type="entry name" value="BPD_transp_2"/>
    <property type="match status" value="1"/>
</dbReference>
<accession>A0A4U0F522</accession>
<evidence type="ECO:0000313" key="8">
    <source>
        <dbReference type="Proteomes" id="UP000309673"/>
    </source>
</evidence>
<comment type="caution">
    <text evidence="7">The sequence shown here is derived from an EMBL/GenBank/DDBJ whole genome shotgun (WGS) entry which is preliminary data.</text>
</comment>
<dbReference type="PANTHER" id="PTHR47089">
    <property type="entry name" value="ABC TRANSPORTER, PERMEASE PROTEIN"/>
    <property type="match status" value="1"/>
</dbReference>
<evidence type="ECO:0000256" key="2">
    <source>
        <dbReference type="ARBA" id="ARBA00022475"/>
    </source>
</evidence>
<keyword evidence="3 6" id="KW-0812">Transmembrane</keyword>
<keyword evidence="8" id="KW-1185">Reference proteome</keyword>
<keyword evidence="2" id="KW-1003">Cell membrane</keyword>
<protein>
    <submittedName>
        <fullName evidence="7">ABC transporter permease</fullName>
    </submittedName>
</protein>
<dbReference type="EMBL" id="SUPK01000009">
    <property type="protein sequence ID" value="TJY39691.1"/>
    <property type="molecule type" value="Genomic_DNA"/>
</dbReference>
<dbReference type="Proteomes" id="UP000309673">
    <property type="component" value="Unassembled WGS sequence"/>
</dbReference>
<evidence type="ECO:0000256" key="5">
    <source>
        <dbReference type="ARBA" id="ARBA00023136"/>
    </source>
</evidence>
<dbReference type="PANTHER" id="PTHR47089:SF1">
    <property type="entry name" value="GUANOSINE ABC TRANSPORTER PERMEASE PROTEIN NUPP"/>
    <property type="match status" value="1"/>
</dbReference>
<evidence type="ECO:0000256" key="1">
    <source>
        <dbReference type="ARBA" id="ARBA00004651"/>
    </source>
</evidence>
<comment type="subcellular location">
    <subcellularLocation>
        <location evidence="1">Cell membrane</location>
        <topology evidence="1">Multi-pass membrane protein</topology>
    </subcellularLocation>
</comment>
<keyword evidence="5 6" id="KW-0472">Membrane</keyword>
<name>A0A4U0F522_9BACL</name>
<dbReference type="RefSeq" id="WP_136779123.1">
    <property type="nucleotide sequence ID" value="NZ_SUPK01000009.1"/>
</dbReference>
<dbReference type="CDD" id="cd06580">
    <property type="entry name" value="TM_PBP1_transp_TpRbsC_like"/>
    <property type="match status" value="1"/>
</dbReference>
<feature type="transmembrane region" description="Helical" evidence="6">
    <location>
        <begin position="239"/>
        <end position="263"/>
    </location>
</feature>
<feature type="transmembrane region" description="Helical" evidence="6">
    <location>
        <begin position="190"/>
        <end position="210"/>
    </location>
</feature>
<gene>
    <name evidence="7" type="ORF">E5161_17195</name>
</gene>
<keyword evidence="4 6" id="KW-1133">Transmembrane helix</keyword>
<organism evidence="7 8">
    <name type="scientific">Cohnella pontilimi</name>
    <dbReference type="NCBI Taxonomy" id="2564100"/>
    <lineage>
        <taxon>Bacteria</taxon>
        <taxon>Bacillati</taxon>
        <taxon>Bacillota</taxon>
        <taxon>Bacilli</taxon>
        <taxon>Bacillales</taxon>
        <taxon>Paenibacillaceae</taxon>
        <taxon>Cohnella</taxon>
    </lineage>
</organism>
<dbReference type="GO" id="GO:0005886">
    <property type="term" value="C:plasma membrane"/>
    <property type="evidence" value="ECO:0007669"/>
    <property type="project" value="UniProtKB-SubCell"/>
</dbReference>
<feature type="transmembrane region" description="Helical" evidence="6">
    <location>
        <begin position="141"/>
        <end position="159"/>
    </location>
</feature>
<proteinExistence type="predicted"/>
<feature type="transmembrane region" description="Helical" evidence="6">
    <location>
        <begin position="111"/>
        <end position="132"/>
    </location>
</feature>
<feature type="transmembrane region" description="Helical" evidence="6">
    <location>
        <begin position="7"/>
        <end position="32"/>
    </location>
</feature>
<feature type="transmembrane region" description="Helical" evidence="6">
    <location>
        <begin position="87"/>
        <end position="105"/>
    </location>
</feature>
<sequence>MKTGKALYLELAGIAAAVFAALLCGFIVILLTSKEPLSAISALVMDPLANSFNIGTILNKAVPLMLTGLAISVVFQAGVFSMGAEGQLYVGGFLGSLAAVYVPGLPVWVHLPLILACAVLGGALFGAIPGALKAYWNADEIVTTLMLNFIAILTTSYLVNNVFKDPESGGYARMPYIDPGLLLGKIVPGFSAHAGLLVALGAVAVVYMLLYHTSIGYELRLVGKNPQFAKYGGIATPRVIVLSIVISGALAGLAGIVEILGIHSTYKDNFSAGLGFDGIIIALLARNHPIGVLAASLFYAYLQVGAQTMQVGSDMPREVAVIIQVLLVLFVSSQAIFAYIKQKFVSGQKAVG</sequence>
<evidence type="ECO:0000256" key="3">
    <source>
        <dbReference type="ARBA" id="ARBA00022692"/>
    </source>
</evidence>
<evidence type="ECO:0000256" key="6">
    <source>
        <dbReference type="SAM" id="Phobius"/>
    </source>
</evidence>
<dbReference type="InterPro" id="IPR001851">
    <property type="entry name" value="ABC_transp_permease"/>
</dbReference>
<dbReference type="AlphaFoldDB" id="A0A4U0F522"/>
<dbReference type="GO" id="GO:0022857">
    <property type="term" value="F:transmembrane transporter activity"/>
    <property type="evidence" value="ECO:0007669"/>
    <property type="project" value="InterPro"/>
</dbReference>
<reference evidence="7 8" key="1">
    <citation type="submission" date="2019-04" db="EMBL/GenBank/DDBJ databases">
        <title>Cohnella sp. nov., isolated from soil.</title>
        <authorList>
            <person name="Kim W."/>
        </authorList>
    </citation>
    <scope>NUCLEOTIDE SEQUENCE [LARGE SCALE GENOMIC DNA]</scope>
    <source>
        <strain evidence="7 8">CAU 1483</strain>
    </source>
</reference>
<evidence type="ECO:0000313" key="7">
    <source>
        <dbReference type="EMBL" id="TJY39691.1"/>
    </source>
</evidence>
<feature type="transmembrane region" description="Helical" evidence="6">
    <location>
        <begin position="52"/>
        <end position="75"/>
    </location>
</feature>